<keyword evidence="2" id="KW-1185">Reference proteome</keyword>
<protein>
    <submittedName>
        <fullName evidence="1">Uncharacterized protein</fullName>
    </submittedName>
</protein>
<evidence type="ECO:0000313" key="2">
    <source>
        <dbReference type="Proteomes" id="UP001501475"/>
    </source>
</evidence>
<sequence>MVVDDDVVVPVDGVLLDVGEGGVVAVVFEVEGLGSAAPPSQPASSAMLATPASATRARPVSFCLLARFVLPHRDPALAGRLGESLTQDRESRHRRARLIHRTAALRPGARSHGR</sequence>
<reference evidence="1 2" key="1">
    <citation type="journal article" date="2019" name="Int. J. Syst. Evol. Microbiol.">
        <title>The Global Catalogue of Microorganisms (GCM) 10K type strain sequencing project: providing services to taxonomists for standard genome sequencing and annotation.</title>
        <authorList>
            <consortium name="The Broad Institute Genomics Platform"/>
            <consortium name="The Broad Institute Genome Sequencing Center for Infectious Disease"/>
            <person name="Wu L."/>
            <person name="Ma J."/>
        </authorList>
    </citation>
    <scope>NUCLEOTIDE SEQUENCE [LARGE SCALE GENOMIC DNA]</scope>
    <source>
        <strain evidence="1 2">JCM 15591</strain>
    </source>
</reference>
<organism evidence="1 2">
    <name type="scientific">Nostocoides vanveenii</name>
    <dbReference type="NCBI Taxonomy" id="330835"/>
    <lineage>
        <taxon>Bacteria</taxon>
        <taxon>Bacillati</taxon>
        <taxon>Actinomycetota</taxon>
        <taxon>Actinomycetes</taxon>
        <taxon>Micrococcales</taxon>
        <taxon>Intrasporangiaceae</taxon>
        <taxon>Nostocoides</taxon>
    </lineage>
</organism>
<evidence type="ECO:0000313" key="1">
    <source>
        <dbReference type="EMBL" id="GAA1743677.1"/>
    </source>
</evidence>
<dbReference type="EMBL" id="BAAAPN010000002">
    <property type="protein sequence ID" value="GAA1743677.1"/>
    <property type="molecule type" value="Genomic_DNA"/>
</dbReference>
<proteinExistence type="predicted"/>
<gene>
    <name evidence="1" type="ORF">GCM10009810_00540</name>
</gene>
<dbReference type="Proteomes" id="UP001501475">
    <property type="component" value="Unassembled WGS sequence"/>
</dbReference>
<accession>A0ABN2JYN0</accession>
<name>A0ABN2JYN0_9MICO</name>
<comment type="caution">
    <text evidence="1">The sequence shown here is derived from an EMBL/GenBank/DDBJ whole genome shotgun (WGS) entry which is preliminary data.</text>
</comment>